<evidence type="ECO:0000256" key="1">
    <source>
        <dbReference type="SAM" id="SignalP"/>
    </source>
</evidence>
<name>A0ABW2MV81_9FLAO</name>
<gene>
    <name evidence="2" type="ORF">ACFQO1_07045</name>
</gene>
<feature type="chain" id="PRO_5047540824" description="Lipocalin-like domain-containing protein" evidence="1">
    <location>
        <begin position="23"/>
        <end position="169"/>
    </location>
</feature>
<keyword evidence="3" id="KW-1185">Reference proteome</keyword>
<evidence type="ECO:0000313" key="2">
    <source>
        <dbReference type="EMBL" id="MFC7357437.1"/>
    </source>
</evidence>
<keyword evidence="1" id="KW-0732">Signal</keyword>
<proteinExistence type="predicted"/>
<dbReference type="Proteomes" id="UP001596415">
    <property type="component" value="Unassembled WGS sequence"/>
</dbReference>
<sequence length="169" mass="19636">MKQKYMLRTLFLIIGLTLSAQNAETAYIPTSQVPVEVTKKQELLFPQKYVEGWQVISDNLSGPNLYICKFKESTESGFSATYTSNGILVYHSKFLPDTALPETAILKIRNEYDDFKIQNGYFITIPSPKQELYRIDLLDENRVRYVYYTTDGREIPEESLPLEIRLFEK</sequence>
<evidence type="ECO:0000313" key="3">
    <source>
        <dbReference type="Proteomes" id="UP001596415"/>
    </source>
</evidence>
<dbReference type="EMBL" id="JBHTBN010000003">
    <property type="protein sequence ID" value="MFC7357437.1"/>
    <property type="molecule type" value="Genomic_DNA"/>
</dbReference>
<feature type="signal peptide" evidence="1">
    <location>
        <begin position="1"/>
        <end position="22"/>
    </location>
</feature>
<dbReference type="SUPFAM" id="SSF160574">
    <property type="entry name" value="BT0923-like"/>
    <property type="match status" value="1"/>
</dbReference>
<dbReference type="RefSeq" id="WP_380217283.1">
    <property type="nucleotide sequence ID" value="NZ_JBHTBN010000003.1"/>
</dbReference>
<comment type="caution">
    <text evidence="2">The sequence shown here is derived from an EMBL/GenBank/DDBJ whole genome shotgun (WGS) entry which is preliminary data.</text>
</comment>
<evidence type="ECO:0008006" key="4">
    <source>
        <dbReference type="Google" id="ProtNLM"/>
    </source>
</evidence>
<dbReference type="Gene3D" id="3.10.450.360">
    <property type="match status" value="1"/>
</dbReference>
<accession>A0ABW2MV81</accession>
<organism evidence="2 3">
    <name type="scientific">Jejudonia soesokkakensis</name>
    <dbReference type="NCBI Taxonomy" id="1323432"/>
    <lineage>
        <taxon>Bacteria</taxon>
        <taxon>Pseudomonadati</taxon>
        <taxon>Bacteroidota</taxon>
        <taxon>Flavobacteriia</taxon>
        <taxon>Flavobacteriales</taxon>
        <taxon>Flavobacteriaceae</taxon>
        <taxon>Jejudonia</taxon>
    </lineage>
</organism>
<protein>
    <recommendedName>
        <fullName evidence="4">Lipocalin-like domain-containing protein</fullName>
    </recommendedName>
</protein>
<reference evidence="3" key="1">
    <citation type="journal article" date="2019" name="Int. J. Syst. Evol. Microbiol.">
        <title>The Global Catalogue of Microorganisms (GCM) 10K type strain sequencing project: providing services to taxonomists for standard genome sequencing and annotation.</title>
        <authorList>
            <consortium name="The Broad Institute Genomics Platform"/>
            <consortium name="The Broad Institute Genome Sequencing Center for Infectious Disease"/>
            <person name="Wu L."/>
            <person name="Ma J."/>
        </authorList>
    </citation>
    <scope>NUCLEOTIDE SEQUENCE [LARGE SCALE GENOMIC DNA]</scope>
    <source>
        <strain evidence="3">CGMCC 1.16306</strain>
    </source>
</reference>